<evidence type="ECO:0000313" key="2">
    <source>
        <dbReference type="EMBL" id="GGM32945.1"/>
    </source>
</evidence>
<reference evidence="2" key="2">
    <citation type="submission" date="2020-09" db="EMBL/GenBank/DDBJ databases">
        <authorList>
            <person name="Sun Q."/>
            <person name="Zhou Y."/>
        </authorList>
    </citation>
    <scope>NUCLEOTIDE SEQUENCE</scope>
    <source>
        <strain evidence="2">CGMCC 4.7312</strain>
    </source>
</reference>
<organism evidence="2 3">
    <name type="scientific">Micromonospora sonchi</name>
    <dbReference type="NCBI Taxonomy" id="1763543"/>
    <lineage>
        <taxon>Bacteria</taxon>
        <taxon>Bacillati</taxon>
        <taxon>Actinomycetota</taxon>
        <taxon>Actinomycetes</taxon>
        <taxon>Micromonosporales</taxon>
        <taxon>Micromonosporaceae</taxon>
        <taxon>Micromonospora</taxon>
    </lineage>
</organism>
<accession>A0A917WVK5</accession>
<reference evidence="2" key="1">
    <citation type="journal article" date="2014" name="Int. J. Syst. Evol. Microbiol.">
        <title>Complete genome sequence of Corynebacterium casei LMG S-19264T (=DSM 44701T), isolated from a smear-ripened cheese.</title>
        <authorList>
            <consortium name="US DOE Joint Genome Institute (JGI-PGF)"/>
            <person name="Walter F."/>
            <person name="Albersmeier A."/>
            <person name="Kalinowski J."/>
            <person name="Ruckert C."/>
        </authorList>
    </citation>
    <scope>NUCLEOTIDE SEQUENCE</scope>
    <source>
        <strain evidence="2">CGMCC 4.7312</strain>
    </source>
</reference>
<name>A0A917WVK5_9ACTN</name>
<sequence>MPGGKGNKAEVQELRDDVDLTQYGEDGEGFRSCLRVDIGETEMSLIIGRQSKMAVALLVTKAAPPWATARYTTVGALRQAGFEVVHSPTRGNPLHVSVFPPSGPHGPAEWDDAMATSFDKCFTESTGGDTRE</sequence>
<proteinExistence type="predicted"/>
<evidence type="ECO:0000256" key="1">
    <source>
        <dbReference type="SAM" id="MobiDB-lite"/>
    </source>
</evidence>
<feature type="region of interest" description="Disordered" evidence="1">
    <location>
        <begin position="90"/>
        <end position="111"/>
    </location>
</feature>
<comment type="caution">
    <text evidence="2">The sequence shown here is derived from an EMBL/GenBank/DDBJ whole genome shotgun (WGS) entry which is preliminary data.</text>
</comment>
<dbReference type="Proteomes" id="UP000608890">
    <property type="component" value="Unassembled WGS sequence"/>
</dbReference>
<dbReference type="AlphaFoldDB" id="A0A917WVK5"/>
<evidence type="ECO:0000313" key="3">
    <source>
        <dbReference type="Proteomes" id="UP000608890"/>
    </source>
</evidence>
<protein>
    <submittedName>
        <fullName evidence="2">Uncharacterized protein</fullName>
    </submittedName>
</protein>
<dbReference type="EMBL" id="BMNB01000006">
    <property type="protein sequence ID" value="GGM32945.1"/>
    <property type="molecule type" value="Genomic_DNA"/>
</dbReference>
<keyword evidence="3" id="KW-1185">Reference proteome</keyword>
<gene>
    <name evidence="2" type="ORF">GCM10011608_16780</name>
</gene>